<comment type="caution">
    <text evidence="1">The sequence shown here is derived from an EMBL/GenBank/DDBJ whole genome shotgun (WGS) entry which is preliminary data.</text>
</comment>
<name>A0A7Z0D8X4_9ACTN</name>
<accession>A0A7Z0D8X4</accession>
<keyword evidence="2" id="KW-1185">Reference proteome</keyword>
<dbReference type="Proteomes" id="UP000527616">
    <property type="component" value="Unassembled WGS sequence"/>
</dbReference>
<dbReference type="EMBL" id="JACBZS010000001">
    <property type="protein sequence ID" value="NYI70959.1"/>
    <property type="molecule type" value="Genomic_DNA"/>
</dbReference>
<proteinExistence type="predicted"/>
<protein>
    <submittedName>
        <fullName evidence="1">Uncharacterized protein</fullName>
    </submittedName>
</protein>
<sequence>MPRFVQTHGDRWGDLLWTGERTKIASRRFLDALAGFSGWHDFEVEVVARKGIAREGYRGFAVHGTGPDSDVWNHTSGQNCWFAVSAPVEEALRECGATELDITRLA</sequence>
<evidence type="ECO:0000313" key="2">
    <source>
        <dbReference type="Proteomes" id="UP000527616"/>
    </source>
</evidence>
<evidence type="ECO:0000313" key="1">
    <source>
        <dbReference type="EMBL" id="NYI70959.1"/>
    </source>
</evidence>
<organism evidence="1 2">
    <name type="scientific">Naumannella cuiyingiana</name>
    <dbReference type="NCBI Taxonomy" id="1347891"/>
    <lineage>
        <taxon>Bacteria</taxon>
        <taxon>Bacillati</taxon>
        <taxon>Actinomycetota</taxon>
        <taxon>Actinomycetes</taxon>
        <taxon>Propionibacteriales</taxon>
        <taxon>Propionibacteriaceae</taxon>
        <taxon>Naumannella</taxon>
    </lineage>
</organism>
<dbReference type="RefSeq" id="WP_179444849.1">
    <property type="nucleotide sequence ID" value="NZ_JACBZS010000001.1"/>
</dbReference>
<dbReference type="AlphaFoldDB" id="A0A7Z0D8X4"/>
<gene>
    <name evidence="1" type="ORF">GGQ54_001519</name>
</gene>
<reference evidence="1 2" key="1">
    <citation type="submission" date="2020-07" db="EMBL/GenBank/DDBJ databases">
        <title>Sequencing the genomes of 1000 actinobacteria strains.</title>
        <authorList>
            <person name="Klenk H.-P."/>
        </authorList>
    </citation>
    <scope>NUCLEOTIDE SEQUENCE [LARGE SCALE GENOMIC DNA]</scope>
    <source>
        <strain evidence="1 2">DSM 103164</strain>
    </source>
</reference>